<evidence type="ECO:0000313" key="2">
    <source>
        <dbReference type="EMBL" id="VDO66245.1"/>
    </source>
</evidence>
<organism evidence="3 4">
    <name type="scientific">Heligmosomoides polygyrus</name>
    <name type="common">Parasitic roundworm</name>
    <dbReference type="NCBI Taxonomy" id="6339"/>
    <lineage>
        <taxon>Eukaryota</taxon>
        <taxon>Metazoa</taxon>
        <taxon>Ecdysozoa</taxon>
        <taxon>Nematoda</taxon>
        <taxon>Chromadorea</taxon>
        <taxon>Rhabditida</taxon>
        <taxon>Rhabditina</taxon>
        <taxon>Rhabditomorpha</taxon>
        <taxon>Strongyloidea</taxon>
        <taxon>Heligmosomidae</taxon>
        <taxon>Heligmosomoides</taxon>
    </lineage>
</organism>
<dbReference type="OrthoDB" id="5866377at2759"/>
<reference evidence="2 3" key="1">
    <citation type="submission" date="2018-11" db="EMBL/GenBank/DDBJ databases">
        <authorList>
            <consortium name="Pathogen Informatics"/>
        </authorList>
    </citation>
    <scope>NUCLEOTIDE SEQUENCE [LARGE SCALE GENOMIC DNA]</scope>
</reference>
<dbReference type="EMBL" id="UZAH01025563">
    <property type="protein sequence ID" value="VDO66245.1"/>
    <property type="molecule type" value="Genomic_DNA"/>
</dbReference>
<evidence type="ECO:0000313" key="3">
    <source>
        <dbReference type="Proteomes" id="UP000050761"/>
    </source>
</evidence>
<gene>
    <name evidence="2" type="ORF">HPBE_LOCUS5917</name>
</gene>
<evidence type="ECO:0000313" key="4">
    <source>
        <dbReference type="WBParaSite" id="HPBE_0000591601-mRNA-1"/>
    </source>
</evidence>
<reference evidence="4" key="2">
    <citation type="submission" date="2019-09" db="UniProtKB">
        <authorList>
            <consortium name="WormBaseParasite"/>
        </authorList>
    </citation>
    <scope>IDENTIFICATION</scope>
</reference>
<dbReference type="WBParaSite" id="HPBE_0000591601-mRNA-1">
    <property type="protein sequence ID" value="HPBE_0000591601-mRNA-1"/>
    <property type="gene ID" value="HPBE_0000591601"/>
</dbReference>
<accession>A0A183FGU3</accession>
<accession>A0A3P8B0H7</accession>
<dbReference type="Proteomes" id="UP000050761">
    <property type="component" value="Unassembled WGS sequence"/>
</dbReference>
<proteinExistence type="predicted"/>
<sequence>MAGLMSPSARLRHGGVQGWPRNMTRIIEFGFEIGRSVEWTAVKASIADEHSRIVIVVPEVLARLRHCLHGPNTVFFYYRSFYDIRRNNNVLFGDETGKVVLVLPPREPEDAYSWVPFMGAIDLWLTCGAQLWLVNGPRSCDDHSWDRLNGRVRSHLLSYADMHPEFLQQVHNLVPAEPGILKASMACLTVGVVSDPHRWWTWTQAVEFYAFLRAQLKETLLLEDVRLPKSERSHPAGNPSGVRHRDTPGASAVKDGRITKRHLKRVEKIKQRSAQRLMERKLGDMELGSVERS</sequence>
<keyword evidence="3" id="KW-1185">Reference proteome</keyword>
<dbReference type="AlphaFoldDB" id="A0A183FGU3"/>
<evidence type="ECO:0000256" key="1">
    <source>
        <dbReference type="SAM" id="MobiDB-lite"/>
    </source>
</evidence>
<feature type="region of interest" description="Disordered" evidence="1">
    <location>
        <begin position="230"/>
        <end position="257"/>
    </location>
</feature>
<protein>
    <submittedName>
        <fullName evidence="4">DUF4338 domain-containing protein</fullName>
    </submittedName>
</protein>
<name>A0A183FGU3_HELPZ</name>